<dbReference type="Gene3D" id="3.90.79.10">
    <property type="entry name" value="Nucleoside Triphosphate Pyrophosphohydrolase"/>
    <property type="match status" value="1"/>
</dbReference>
<dbReference type="PANTHER" id="PTHR43046">
    <property type="entry name" value="GDP-MANNOSE MANNOSYL HYDROLASE"/>
    <property type="match status" value="1"/>
</dbReference>
<name>A0A7Y9L788_9ACTN</name>
<evidence type="ECO:0000256" key="3">
    <source>
        <dbReference type="ARBA" id="ARBA00022801"/>
    </source>
</evidence>
<organism evidence="6 7">
    <name type="scientific">Microlunatus parietis</name>
    <dbReference type="NCBI Taxonomy" id="682979"/>
    <lineage>
        <taxon>Bacteria</taxon>
        <taxon>Bacillati</taxon>
        <taxon>Actinomycetota</taxon>
        <taxon>Actinomycetes</taxon>
        <taxon>Propionibacteriales</taxon>
        <taxon>Propionibacteriaceae</taxon>
        <taxon>Microlunatus</taxon>
    </lineage>
</organism>
<dbReference type="PROSITE" id="PS00893">
    <property type="entry name" value="NUDIX_BOX"/>
    <property type="match status" value="1"/>
</dbReference>
<dbReference type="AlphaFoldDB" id="A0A7Y9L788"/>
<evidence type="ECO:0000259" key="5">
    <source>
        <dbReference type="PROSITE" id="PS51462"/>
    </source>
</evidence>
<sequence>MITPHRLAVRAAERVWRSLRGKAQWRLLWLRHATFMIGVTGAVFDSRGRVLLLRHRFWAGCPWGPPSGYVERGETFEQTLQREVREETGLELTDVRHRFDRSGFRLRVEVYLSGRLVSDGPLRLEEDEILEARFFELDELPPDLRRIHRELIEQAHADLT</sequence>
<evidence type="ECO:0000256" key="4">
    <source>
        <dbReference type="RuleBase" id="RU003476"/>
    </source>
</evidence>
<evidence type="ECO:0000256" key="2">
    <source>
        <dbReference type="ARBA" id="ARBA00005582"/>
    </source>
</evidence>
<dbReference type="InterPro" id="IPR000086">
    <property type="entry name" value="NUDIX_hydrolase_dom"/>
</dbReference>
<dbReference type="InterPro" id="IPR015797">
    <property type="entry name" value="NUDIX_hydrolase-like_dom_sf"/>
</dbReference>
<comment type="similarity">
    <text evidence="2 4">Belongs to the Nudix hydrolase family.</text>
</comment>
<feature type="domain" description="Nudix hydrolase" evidence="5">
    <location>
        <begin position="30"/>
        <end position="157"/>
    </location>
</feature>
<evidence type="ECO:0000313" key="6">
    <source>
        <dbReference type="EMBL" id="NYE69524.1"/>
    </source>
</evidence>
<dbReference type="Pfam" id="PF00293">
    <property type="entry name" value="NUDIX"/>
    <property type="match status" value="1"/>
</dbReference>
<dbReference type="InterPro" id="IPR020084">
    <property type="entry name" value="NUDIX_hydrolase_CS"/>
</dbReference>
<reference evidence="6 7" key="1">
    <citation type="submission" date="2020-07" db="EMBL/GenBank/DDBJ databases">
        <title>Sequencing the genomes of 1000 actinobacteria strains.</title>
        <authorList>
            <person name="Klenk H.-P."/>
        </authorList>
    </citation>
    <scope>NUCLEOTIDE SEQUENCE [LARGE SCALE GENOMIC DNA]</scope>
    <source>
        <strain evidence="6 7">DSM 22083</strain>
    </source>
</reference>
<evidence type="ECO:0000256" key="1">
    <source>
        <dbReference type="ARBA" id="ARBA00001946"/>
    </source>
</evidence>
<dbReference type="InterPro" id="IPR020476">
    <property type="entry name" value="Nudix_hydrolase"/>
</dbReference>
<dbReference type="PANTHER" id="PTHR43046:SF16">
    <property type="entry name" value="ADP-RIBOSE PYROPHOSPHATASE YJHB-RELATED"/>
    <property type="match status" value="1"/>
</dbReference>
<gene>
    <name evidence="6" type="ORF">BKA15_000853</name>
</gene>
<protein>
    <submittedName>
        <fullName evidence="6">ADP-ribose pyrophosphatase YjhB (NUDIX family)</fullName>
    </submittedName>
</protein>
<keyword evidence="7" id="KW-1185">Reference proteome</keyword>
<dbReference type="PRINTS" id="PR00502">
    <property type="entry name" value="NUDIXFAMILY"/>
</dbReference>
<dbReference type="Proteomes" id="UP000569914">
    <property type="component" value="Unassembled WGS sequence"/>
</dbReference>
<dbReference type="PROSITE" id="PS51462">
    <property type="entry name" value="NUDIX"/>
    <property type="match status" value="1"/>
</dbReference>
<comment type="cofactor">
    <cofactor evidence="1">
        <name>Mg(2+)</name>
        <dbReference type="ChEBI" id="CHEBI:18420"/>
    </cofactor>
</comment>
<dbReference type="RefSeq" id="WP_218871062.1">
    <property type="nucleotide sequence ID" value="NZ_JACCBU010000001.1"/>
</dbReference>
<comment type="caution">
    <text evidence="6">The sequence shown here is derived from an EMBL/GenBank/DDBJ whole genome shotgun (WGS) entry which is preliminary data.</text>
</comment>
<proteinExistence type="inferred from homology"/>
<dbReference type="GO" id="GO:0016787">
    <property type="term" value="F:hydrolase activity"/>
    <property type="evidence" value="ECO:0007669"/>
    <property type="project" value="UniProtKB-KW"/>
</dbReference>
<keyword evidence="3 4" id="KW-0378">Hydrolase</keyword>
<accession>A0A7Y9L788</accession>
<dbReference type="EMBL" id="JACCBU010000001">
    <property type="protein sequence ID" value="NYE69524.1"/>
    <property type="molecule type" value="Genomic_DNA"/>
</dbReference>
<dbReference type="SUPFAM" id="SSF55811">
    <property type="entry name" value="Nudix"/>
    <property type="match status" value="1"/>
</dbReference>
<evidence type="ECO:0000313" key="7">
    <source>
        <dbReference type="Proteomes" id="UP000569914"/>
    </source>
</evidence>